<keyword evidence="4" id="KW-1185">Reference proteome</keyword>
<feature type="domain" description="Putative plant transposon protein" evidence="2">
    <location>
        <begin position="59"/>
        <end position="236"/>
    </location>
</feature>
<feature type="region of interest" description="Disordered" evidence="1">
    <location>
        <begin position="273"/>
        <end position="317"/>
    </location>
</feature>
<dbReference type="EMBL" id="JBFOLK010000009">
    <property type="protein sequence ID" value="KAL2486348.1"/>
    <property type="molecule type" value="Genomic_DNA"/>
</dbReference>
<accession>A0ABD1RD55</accession>
<evidence type="ECO:0000259" key="2">
    <source>
        <dbReference type="Pfam" id="PF20167"/>
    </source>
</evidence>
<evidence type="ECO:0000313" key="3">
    <source>
        <dbReference type="EMBL" id="KAL2486348.1"/>
    </source>
</evidence>
<proteinExistence type="predicted"/>
<evidence type="ECO:0000256" key="1">
    <source>
        <dbReference type="SAM" id="MobiDB-lite"/>
    </source>
</evidence>
<sequence length="389" mass="44461">MSAKRSSRERPPSSSSSEEEDPQIKRIDRCPVLLGKSVDLASFTFDDPFFHIEDLFVGMGWIGILTLDDKLYPSIVKDFYKKMTFSPEKKITCLLRNKRVKITRDLIRSLLRLEDGGVHLYTTKTISHTEEYNPVEACHRIIGKHFDTPARLSTNQLTLTCRVLHNIIALIIVPRKGHHDEVNHYDVFLLDSILLGRKLNFPYIMLQPMNFVLRGTRPKALPYGMILTKVFEHFGVSVHDSVVLLPKATDTINISTLKRMKIFKEDGQWVAKSKGFDDESGPSTLPFEGGEEMDEDEDEPPSRPRSIGRRPPPSASLSPRITIIYSMVGSTLSPRRLKACNHCSTKCLPPNKHFLIISAPDFLRLLHRRSSLFTFCYLFLCFLKNNPKF</sequence>
<organism evidence="3 4">
    <name type="scientific">Abeliophyllum distichum</name>
    <dbReference type="NCBI Taxonomy" id="126358"/>
    <lineage>
        <taxon>Eukaryota</taxon>
        <taxon>Viridiplantae</taxon>
        <taxon>Streptophyta</taxon>
        <taxon>Embryophyta</taxon>
        <taxon>Tracheophyta</taxon>
        <taxon>Spermatophyta</taxon>
        <taxon>Magnoliopsida</taxon>
        <taxon>eudicotyledons</taxon>
        <taxon>Gunneridae</taxon>
        <taxon>Pentapetalae</taxon>
        <taxon>asterids</taxon>
        <taxon>lamiids</taxon>
        <taxon>Lamiales</taxon>
        <taxon>Oleaceae</taxon>
        <taxon>Forsythieae</taxon>
        <taxon>Abeliophyllum</taxon>
    </lineage>
</organism>
<dbReference type="Pfam" id="PF20167">
    <property type="entry name" value="Transposase_32"/>
    <property type="match status" value="1"/>
</dbReference>
<dbReference type="InterPro" id="IPR046796">
    <property type="entry name" value="Transposase_32_dom"/>
</dbReference>
<comment type="caution">
    <text evidence="3">The sequence shown here is derived from an EMBL/GenBank/DDBJ whole genome shotgun (WGS) entry which is preliminary data.</text>
</comment>
<dbReference type="AlphaFoldDB" id="A0ABD1RD55"/>
<dbReference type="Proteomes" id="UP001604336">
    <property type="component" value="Unassembled WGS sequence"/>
</dbReference>
<protein>
    <recommendedName>
        <fullName evidence="2">Putative plant transposon protein domain-containing protein</fullName>
    </recommendedName>
</protein>
<feature type="compositionally biased region" description="Basic and acidic residues" evidence="1">
    <location>
        <begin position="1"/>
        <end position="11"/>
    </location>
</feature>
<feature type="compositionally biased region" description="Acidic residues" evidence="1">
    <location>
        <begin position="289"/>
        <end position="299"/>
    </location>
</feature>
<feature type="region of interest" description="Disordered" evidence="1">
    <location>
        <begin position="1"/>
        <end position="24"/>
    </location>
</feature>
<name>A0ABD1RD55_9LAMI</name>
<gene>
    <name evidence="3" type="ORF">Adt_31104</name>
</gene>
<reference evidence="4" key="1">
    <citation type="submission" date="2024-07" db="EMBL/GenBank/DDBJ databases">
        <title>Two chromosome-level genome assemblies of Korean endemic species Abeliophyllum distichum and Forsythia ovata (Oleaceae).</title>
        <authorList>
            <person name="Jang H."/>
        </authorList>
    </citation>
    <scope>NUCLEOTIDE SEQUENCE [LARGE SCALE GENOMIC DNA]</scope>
</reference>
<evidence type="ECO:0000313" key="4">
    <source>
        <dbReference type="Proteomes" id="UP001604336"/>
    </source>
</evidence>